<feature type="binding site" evidence="6">
    <location>
        <position position="188"/>
    </location>
    <ligand>
        <name>substrate</name>
    </ligand>
</feature>
<keyword evidence="6" id="KW-0671">Queuosine biosynthesis</keyword>
<dbReference type="KEGG" id="mpg:Theba_0571"/>
<dbReference type="NCBIfam" id="TIGR00449">
    <property type="entry name" value="tgt_general"/>
    <property type="match status" value="1"/>
</dbReference>
<keyword evidence="5 6" id="KW-0862">Zinc</keyword>
<dbReference type="EC" id="2.4.2.29" evidence="6"/>
<protein>
    <recommendedName>
        <fullName evidence="6">Queuine tRNA-ribosyltransferase</fullName>
        <ecNumber evidence="6">2.4.2.29</ecNumber>
    </recommendedName>
    <alternativeName>
        <fullName evidence="6">Guanine insertion enzyme</fullName>
    </alternativeName>
    <alternativeName>
        <fullName evidence="6">tRNA-guanine transglycosylase</fullName>
    </alternativeName>
</protein>
<evidence type="ECO:0000256" key="3">
    <source>
        <dbReference type="ARBA" id="ARBA00022694"/>
    </source>
</evidence>
<feature type="binding site" evidence="6">
    <location>
        <position position="145"/>
    </location>
    <ligand>
        <name>substrate</name>
    </ligand>
</feature>
<dbReference type="PANTHER" id="PTHR43530">
    <property type="entry name" value="QUEUINE TRNA-RIBOSYLTRANSFERASE CATALYTIC SUBUNIT 1"/>
    <property type="match status" value="1"/>
</dbReference>
<feature type="binding site" evidence="6">
    <location>
        <position position="215"/>
    </location>
    <ligand>
        <name>substrate</name>
    </ligand>
</feature>
<keyword evidence="9" id="KW-1185">Reference proteome</keyword>
<comment type="catalytic activity">
    <reaction evidence="6">
        <text>7-aminomethyl-7-carbaguanine + guanosine(34) in tRNA = 7-aminomethyl-7-carbaguanosine(34) in tRNA + guanine</text>
        <dbReference type="Rhea" id="RHEA:24104"/>
        <dbReference type="Rhea" id="RHEA-COMP:10341"/>
        <dbReference type="Rhea" id="RHEA-COMP:10342"/>
        <dbReference type="ChEBI" id="CHEBI:16235"/>
        <dbReference type="ChEBI" id="CHEBI:58703"/>
        <dbReference type="ChEBI" id="CHEBI:74269"/>
        <dbReference type="ChEBI" id="CHEBI:82833"/>
        <dbReference type="EC" id="2.4.2.29"/>
    </reaction>
</comment>
<dbReference type="eggNOG" id="COG0343">
    <property type="taxonomic scope" value="Bacteria"/>
</dbReference>
<dbReference type="GeneID" id="87106420"/>
<feature type="domain" description="tRNA-guanine(15) transglycosylase-like" evidence="7">
    <location>
        <begin position="13"/>
        <end position="364"/>
    </location>
</feature>
<dbReference type="GO" id="GO:0005829">
    <property type="term" value="C:cytosol"/>
    <property type="evidence" value="ECO:0007669"/>
    <property type="project" value="TreeGrafter"/>
</dbReference>
<feature type="region of interest" description="RNA binding" evidence="6">
    <location>
        <begin position="246"/>
        <end position="252"/>
    </location>
</feature>
<dbReference type="InterPro" id="IPR002616">
    <property type="entry name" value="tRNA_ribo_trans-like"/>
</dbReference>
<dbReference type="UniPathway" id="UPA00392"/>
<feature type="active site" description="Proton acceptor" evidence="6">
    <location>
        <position position="92"/>
    </location>
</feature>
<comment type="subunit">
    <text evidence="6">Homodimer. Within each dimer, one monomer is responsible for RNA recognition and catalysis, while the other monomer binds to the replacement base PreQ1.</text>
</comment>
<keyword evidence="4 6" id="KW-0479">Metal-binding</keyword>
<evidence type="ECO:0000256" key="5">
    <source>
        <dbReference type="ARBA" id="ARBA00022833"/>
    </source>
</evidence>
<evidence type="ECO:0000256" key="6">
    <source>
        <dbReference type="HAMAP-Rule" id="MF_00168"/>
    </source>
</evidence>
<feature type="binding site" evidence="6">
    <location>
        <position position="303"/>
    </location>
    <ligand>
        <name>Zn(2+)</name>
        <dbReference type="ChEBI" id="CHEBI:29105"/>
    </ligand>
</feature>
<comment type="cofactor">
    <cofactor evidence="6">
        <name>Zn(2+)</name>
        <dbReference type="ChEBI" id="CHEBI:29105"/>
    </cofactor>
    <text evidence="6">Binds 1 zinc ion per subunit.</text>
</comment>
<comment type="function">
    <text evidence="6">Catalyzes the base-exchange of a guanine (G) residue with the queuine precursor 7-aminomethyl-7-deazaguanine (PreQ1) at position 34 (anticodon wobble position) in tRNAs with GU(N) anticodons (tRNA-Asp, -Asn, -His and -Tyr). Catalysis occurs through a double-displacement mechanism. The nucleophile active site attacks the C1' of nucleotide 34 to detach the guanine base from the RNA, forming a covalent enzyme-RNA intermediate. The proton acceptor active site deprotonates the incoming PreQ1, allowing a nucleophilic attack on the C1' of the ribose to form the product. After dissociation, two additional enzymatic reactions on the tRNA convert PreQ1 to queuine (Q), resulting in the hypermodified nucleoside queuosine (7-(((4,5-cis-dihydroxy-2-cyclopenten-1-yl)amino)methyl)-7-deazaguanosine).</text>
</comment>
<dbReference type="Proteomes" id="UP000002881">
    <property type="component" value="Chromosome"/>
</dbReference>
<evidence type="ECO:0000256" key="4">
    <source>
        <dbReference type="ARBA" id="ARBA00022723"/>
    </source>
</evidence>
<evidence type="ECO:0000256" key="2">
    <source>
        <dbReference type="ARBA" id="ARBA00022679"/>
    </source>
</evidence>
<comment type="pathway">
    <text evidence="6">tRNA modification; tRNA-queuosine biosynthesis.</text>
</comment>
<dbReference type="AlphaFoldDB" id="I2F2Y7"/>
<dbReference type="Gene3D" id="3.20.20.105">
    <property type="entry name" value="Queuine tRNA-ribosyltransferase-like"/>
    <property type="match status" value="1"/>
</dbReference>
<dbReference type="InterPro" id="IPR036511">
    <property type="entry name" value="TGT-like_sf"/>
</dbReference>
<feature type="region of interest" description="RNA binding; important for wobble base 34 recognition" evidence="6">
    <location>
        <begin position="270"/>
        <end position="274"/>
    </location>
</feature>
<feature type="active site" description="Nucleophile" evidence="6">
    <location>
        <position position="265"/>
    </location>
</feature>
<keyword evidence="2 6" id="KW-0808">Transferase</keyword>
<feature type="binding site" evidence="6">
    <location>
        <position position="334"/>
    </location>
    <ligand>
        <name>Zn(2+)</name>
        <dbReference type="ChEBI" id="CHEBI:29105"/>
    </ligand>
</feature>
<dbReference type="HAMAP" id="MF_00168">
    <property type="entry name" value="Q_tRNA_Tgt"/>
    <property type="match status" value="1"/>
</dbReference>
<dbReference type="InterPro" id="IPR004803">
    <property type="entry name" value="TGT"/>
</dbReference>
<evidence type="ECO:0000256" key="1">
    <source>
        <dbReference type="ARBA" id="ARBA00022676"/>
    </source>
</evidence>
<gene>
    <name evidence="6" type="primary">tgt</name>
    <name evidence="8" type="ORF">Theba_0571</name>
</gene>
<keyword evidence="1 6" id="KW-0328">Glycosyltransferase</keyword>
<dbReference type="SUPFAM" id="SSF51713">
    <property type="entry name" value="tRNA-guanine transglycosylase"/>
    <property type="match status" value="1"/>
</dbReference>
<proteinExistence type="inferred from homology"/>
<dbReference type="GO" id="GO:0046872">
    <property type="term" value="F:metal ion binding"/>
    <property type="evidence" value="ECO:0007669"/>
    <property type="project" value="UniProtKB-KW"/>
</dbReference>
<evidence type="ECO:0000313" key="9">
    <source>
        <dbReference type="Proteomes" id="UP000002881"/>
    </source>
</evidence>
<accession>I2F2Y7</accession>
<name>I2F2Y7_9BACT</name>
<feature type="binding site" evidence="6">
    <location>
        <position position="308"/>
    </location>
    <ligand>
        <name>Zn(2+)</name>
        <dbReference type="ChEBI" id="CHEBI:29105"/>
    </ligand>
</feature>
<dbReference type="PANTHER" id="PTHR43530:SF1">
    <property type="entry name" value="QUEUINE TRNA-RIBOSYLTRANSFERASE CATALYTIC SUBUNIT 1"/>
    <property type="match status" value="1"/>
</dbReference>
<comment type="similarity">
    <text evidence="6">Belongs to the queuine tRNA-ribosyltransferase family.</text>
</comment>
<evidence type="ECO:0000259" key="7">
    <source>
        <dbReference type="Pfam" id="PF01702"/>
    </source>
</evidence>
<sequence length="381" mass="42617">MVELKLKAKSTESKARTGVIVTPHGEFETPVFMPVGTNGTVKGLWQDQLEELDARIILGNAFHLFLRPGLNVLRNFGGLHKFMSWKHSILTDSGGFQVFSLKEKKITDDGVKFRSPLDGRALFFTPELSSEIQEAIGSDIAMAFDECVEPSANKDYVRQSVKRTTVWAERFLLSHKGQSMQSLFGIVQGGFFGDLREESAARITSLDFEGFALGGLSVGEDFQTTERILSGSVNLLPEERPRYLMGIGSPELIMAAVENGIDMFDCVLPTRLGRHGAALTSNGRINLKSSTNKEDKRPVDPDCSCKVCSTYSRAYIHHLFIRDEILGKILLSYHNISFLMQFVKRIRQAILDDRLAEFKEHCIETGLIQTENLKTSEERMG</sequence>
<feature type="binding site" evidence="6">
    <location>
        <position position="305"/>
    </location>
    <ligand>
        <name>Zn(2+)</name>
        <dbReference type="ChEBI" id="CHEBI:29105"/>
    </ligand>
</feature>
<dbReference type="EMBL" id="CP003532">
    <property type="protein sequence ID" value="AFK06290.1"/>
    <property type="molecule type" value="Genomic_DNA"/>
</dbReference>
<reference evidence="8 9" key="1">
    <citation type="journal article" date="2012" name="Genome Biol. Evol.">
        <title>Genome Sequence of the Mesophilic Thermotogales Bacterium Mesotoga prima MesG1.Ag.4.2 Reveals the Largest Thermotogales Genome To Date.</title>
        <authorList>
            <person name="Zhaxybayeva O."/>
            <person name="Swithers K.S."/>
            <person name="Foght J."/>
            <person name="Green A.G."/>
            <person name="Bruce D."/>
            <person name="Detter C."/>
            <person name="Han S."/>
            <person name="Teshima H."/>
            <person name="Han J."/>
            <person name="Woyke T."/>
            <person name="Pitluck S."/>
            <person name="Nolan M."/>
            <person name="Ivanova N."/>
            <person name="Pati A."/>
            <person name="Land M.L."/>
            <person name="Dlutek M."/>
            <person name="Doolittle W.F."/>
            <person name="Noll K.M."/>
            <person name="Nesbo C.L."/>
        </authorList>
    </citation>
    <scope>NUCLEOTIDE SEQUENCE [LARGE SCALE GENOMIC DNA]</scope>
    <source>
        <strain evidence="9">mesG1.Ag.4.2</strain>
    </source>
</reference>
<dbReference type="HOGENOM" id="CLU_022060_0_1_0"/>
<dbReference type="STRING" id="660470.Theba_0571"/>
<feature type="binding site" evidence="6">
    <location>
        <begin position="92"/>
        <end position="96"/>
    </location>
    <ligand>
        <name>substrate</name>
    </ligand>
</feature>
<dbReference type="GO" id="GO:0008479">
    <property type="term" value="F:tRNA-guanosine(34) queuine transglycosylase activity"/>
    <property type="evidence" value="ECO:0007669"/>
    <property type="project" value="UniProtKB-UniRule"/>
</dbReference>
<evidence type="ECO:0000313" key="8">
    <source>
        <dbReference type="EMBL" id="AFK06290.1"/>
    </source>
</evidence>
<dbReference type="NCBIfam" id="TIGR00430">
    <property type="entry name" value="Q_tRNA_tgt"/>
    <property type="match status" value="1"/>
</dbReference>
<keyword evidence="3 6" id="KW-0819">tRNA processing</keyword>
<dbReference type="GO" id="GO:0008616">
    <property type="term" value="P:tRNA queuosine(34) biosynthetic process"/>
    <property type="evidence" value="ECO:0007669"/>
    <property type="project" value="UniProtKB-UniRule"/>
</dbReference>
<dbReference type="Pfam" id="PF01702">
    <property type="entry name" value="TGT"/>
    <property type="match status" value="1"/>
</dbReference>
<dbReference type="RefSeq" id="WP_014730385.1">
    <property type="nucleotide sequence ID" value="NC_017934.1"/>
</dbReference>
<organism evidence="8 9">
    <name type="scientific">Mesotoga prima MesG1.Ag.4.2</name>
    <dbReference type="NCBI Taxonomy" id="660470"/>
    <lineage>
        <taxon>Bacteria</taxon>
        <taxon>Thermotogati</taxon>
        <taxon>Thermotogota</taxon>
        <taxon>Thermotogae</taxon>
        <taxon>Kosmotogales</taxon>
        <taxon>Kosmotogaceae</taxon>
        <taxon>Mesotoga</taxon>
    </lineage>
</organism>